<evidence type="ECO:0000313" key="2">
    <source>
        <dbReference type="Proteomes" id="UP000828390"/>
    </source>
</evidence>
<evidence type="ECO:0000313" key="1">
    <source>
        <dbReference type="EMBL" id="KAH3714803.1"/>
    </source>
</evidence>
<proteinExistence type="predicted"/>
<keyword evidence="2" id="KW-1185">Reference proteome</keyword>
<dbReference type="AlphaFoldDB" id="A0A9D4C034"/>
<organism evidence="1 2">
    <name type="scientific">Dreissena polymorpha</name>
    <name type="common">Zebra mussel</name>
    <name type="synonym">Mytilus polymorpha</name>
    <dbReference type="NCBI Taxonomy" id="45954"/>
    <lineage>
        <taxon>Eukaryota</taxon>
        <taxon>Metazoa</taxon>
        <taxon>Spiralia</taxon>
        <taxon>Lophotrochozoa</taxon>
        <taxon>Mollusca</taxon>
        <taxon>Bivalvia</taxon>
        <taxon>Autobranchia</taxon>
        <taxon>Heteroconchia</taxon>
        <taxon>Euheterodonta</taxon>
        <taxon>Imparidentia</taxon>
        <taxon>Neoheterodontei</taxon>
        <taxon>Myida</taxon>
        <taxon>Dreissenoidea</taxon>
        <taxon>Dreissenidae</taxon>
        <taxon>Dreissena</taxon>
    </lineage>
</organism>
<sequence length="74" mass="8474">MTDCSEFKFEQPEWSLMFRTINQSITFSGHCTGSLYMHVECSRCSCSFLELNVKPLQFTSASCSQLVKVDSDFE</sequence>
<reference evidence="1" key="1">
    <citation type="journal article" date="2019" name="bioRxiv">
        <title>The Genome of the Zebra Mussel, Dreissena polymorpha: A Resource for Invasive Species Research.</title>
        <authorList>
            <person name="McCartney M.A."/>
            <person name="Auch B."/>
            <person name="Kono T."/>
            <person name="Mallez S."/>
            <person name="Zhang Y."/>
            <person name="Obille A."/>
            <person name="Becker A."/>
            <person name="Abrahante J.E."/>
            <person name="Garbe J."/>
            <person name="Badalamenti J.P."/>
            <person name="Herman A."/>
            <person name="Mangelson H."/>
            <person name="Liachko I."/>
            <person name="Sullivan S."/>
            <person name="Sone E.D."/>
            <person name="Koren S."/>
            <person name="Silverstein K.A.T."/>
            <person name="Beckman K.B."/>
            <person name="Gohl D.M."/>
        </authorList>
    </citation>
    <scope>NUCLEOTIDE SEQUENCE</scope>
    <source>
        <strain evidence="1">Duluth1</strain>
        <tissue evidence="1">Whole animal</tissue>
    </source>
</reference>
<protein>
    <submittedName>
        <fullName evidence="1">Uncharacterized protein</fullName>
    </submittedName>
</protein>
<accession>A0A9D4C034</accession>
<dbReference type="EMBL" id="JAIWYP010000013">
    <property type="protein sequence ID" value="KAH3714803.1"/>
    <property type="molecule type" value="Genomic_DNA"/>
</dbReference>
<reference evidence="1" key="2">
    <citation type="submission" date="2020-11" db="EMBL/GenBank/DDBJ databases">
        <authorList>
            <person name="McCartney M.A."/>
            <person name="Auch B."/>
            <person name="Kono T."/>
            <person name="Mallez S."/>
            <person name="Becker A."/>
            <person name="Gohl D.M."/>
            <person name="Silverstein K.A.T."/>
            <person name="Koren S."/>
            <person name="Bechman K.B."/>
            <person name="Herman A."/>
            <person name="Abrahante J.E."/>
            <person name="Garbe J."/>
        </authorList>
    </citation>
    <scope>NUCLEOTIDE SEQUENCE</scope>
    <source>
        <strain evidence="1">Duluth1</strain>
        <tissue evidence="1">Whole animal</tissue>
    </source>
</reference>
<name>A0A9D4C034_DREPO</name>
<gene>
    <name evidence="1" type="ORF">DPMN_057504</name>
</gene>
<comment type="caution">
    <text evidence="1">The sequence shown here is derived from an EMBL/GenBank/DDBJ whole genome shotgun (WGS) entry which is preliminary data.</text>
</comment>
<dbReference type="Proteomes" id="UP000828390">
    <property type="component" value="Unassembled WGS sequence"/>
</dbReference>